<dbReference type="RefSeq" id="WP_123935644.1">
    <property type="nucleotide sequence ID" value="NZ_CP033897.1"/>
</dbReference>
<proteinExistence type="predicted"/>
<reference evidence="1 2" key="1">
    <citation type="submission" date="2018-11" db="EMBL/GenBank/DDBJ databases">
        <authorList>
            <person name="Kleinhagauer T."/>
            <person name="Glaeser S.P."/>
            <person name="Spergser J."/>
            <person name="Ruckert C."/>
            <person name="Kaempfer P."/>
            <person name="Busse H.-J."/>
        </authorList>
    </citation>
    <scope>NUCLEOTIDE SEQUENCE [LARGE SCALE GENOMIC DNA]</scope>
    <source>
        <strain evidence="1 2">W8</strain>
    </source>
</reference>
<keyword evidence="2" id="KW-1185">Reference proteome</keyword>
<organism evidence="1 2">
    <name type="scientific">Corynebacterium gerontici</name>
    <dbReference type="NCBI Taxonomy" id="2079234"/>
    <lineage>
        <taxon>Bacteria</taxon>
        <taxon>Bacillati</taxon>
        <taxon>Actinomycetota</taxon>
        <taxon>Actinomycetes</taxon>
        <taxon>Mycobacteriales</taxon>
        <taxon>Corynebacteriaceae</taxon>
        <taxon>Corynebacterium</taxon>
    </lineage>
</organism>
<dbReference type="AlphaFoldDB" id="A0A3G6J341"/>
<dbReference type="OrthoDB" id="4868088at2"/>
<accession>A0A3G6J341</accession>
<evidence type="ECO:0000313" key="1">
    <source>
        <dbReference type="EMBL" id="AZA12359.1"/>
    </source>
</evidence>
<dbReference type="KEGG" id="cgk:CGERO_10385"/>
<evidence type="ECO:0000313" key="2">
    <source>
        <dbReference type="Proteomes" id="UP000271587"/>
    </source>
</evidence>
<protein>
    <submittedName>
        <fullName evidence="1">Uncharacterized protein</fullName>
    </submittedName>
</protein>
<dbReference type="Proteomes" id="UP000271587">
    <property type="component" value="Chromosome"/>
</dbReference>
<dbReference type="EMBL" id="CP033897">
    <property type="protein sequence ID" value="AZA12359.1"/>
    <property type="molecule type" value="Genomic_DNA"/>
</dbReference>
<name>A0A3G6J341_9CORY</name>
<gene>
    <name evidence="1" type="ORF">CGERO_10385</name>
</gene>
<sequence>MSPHIVSSSFEVAGIGSNRDVQRARQKLFDVFASHNIGQVAFELRGGGQPALMVLKHPEGAALDVEKLNEALKPYRIT</sequence>